<feature type="region of interest" description="Disordered" evidence="1">
    <location>
        <begin position="54"/>
        <end position="154"/>
    </location>
</feature>
<feature type="compositionally biased region" description="Polar residues" evidence="1">
    <location>
        <begin position="107"/>
        <end position="117"/>
    </location>
</feature>
<accession>A0A8D8AWN5</accession>
<proteinExistence type="predicted"/>
<dbReference type="EMBL" id="HBUE01052230">
    <property type="protein sequence ID" value="CAG6465069.1"/>
    <property type="molecule type" value="Transcribed_RNA"/>
</dbReference>
<protein>
    <submittedName>
        <fullName evidence="2">(northern house mosquito) hypothetical protein</fullName>
    </submittedName>
</protein>
<organism evidence="2">
    <name type="scientific">Culex pipiens</name>
    <name type="common">House mosquito</name>
    <dbReference type="NCBI Taxonomy" id="7175"/>
    <lineage>
        <taxon>Eukaryota</taxon>
        <taxon>Metazoa</taxon>
        <taxon>Ecdysozoa</taxon>
        <taxon>Arthropoda</taxon>
        <taxon>Hexapoda</taxon>
        <taxon>Insecta</taxon>
        <taxon>Pterygota</taxon>
        <taxon>Neoptera</taxon>
        <taxon>Endopterygota</taxon>
        <taxon>Diptera</taxon>
        <taxon>Nematocera</taxon>
        <taxon>Culicoidea</taxon>
        <taxon>Culicidae</taxon>
        <taxon>Culicinae</taxon>
        <taxon>Culicini</taxon>
        <taxon>Culex</taxon>
        <taxon>Culex</taxon>
    </lineage>
</organism>
<reference evidence="2" key="1">
    <citation type="submission" date="2021-05" db="EMBL/GenBank/DDBJ databases">
        <authorList>
            <person name="Alioto T."/>
            <person name="Alioto T."/>
            <person name="Gomez Garrido J."/>
        </authorList>
    </citation>
    <scope>NUCLEOTIDE SEQUENCE</scope>
</reference>
<feature type="compositionally biased region" description="Polar residues" evidence="1">
    <location>
        <begin position="74"/>
        <end position="85"/>
    </location>
</feature>
<sequence length="154" mass="17323">MRMNQCFWTREVYHPPRKLSCIIQRTPQPIPVLQIHLNRNVRCVDETSAGRPRFAVTTAVPPPPIPHHRDPAKSTAQSTTMGSRVSTERVPAARTAPTRPSLRKSTTKSCPTQTPGSAESRERAPKWSLRKRTPARTATPIRCGTLQRRSSRII</sequence>
<evidence type="ECO:0000313" key="2">
    <source>
        <dbReference type="EMBL" id="CAG6465069.1"/>
    </source>
</evidence>
<dbReference type="AlphaFoldDB" id="A0A8D8AWN5"/>
<evidence type="ECO:0000256" key="1">
    <source>
        <dbReference type="SAM" id="MobiDB-lite"/>
    </source>
</evidence>
<dbReference type="EMBL" id="HBUE01052237">
    <property type="protein sequence ID" value="CAG6465074.1"/>
    <property type="molecule type" value="Transcribed_RNA"/>
</dbReference>
<name>A0A8D8AWN5_CULPI</name>